<organism evidence="3 4">
    <name type="scientific">Toxocara canis</name>
    <name type="common">Canine roundworm</name>
    <dbReference type="NCBI Taxonomy" id="6265"/>
    <lineage>
        <taxon>Eukaryota</taxon>
        <taxon>Metazoa</taxon>
        <taxon>Ecdysozoa</taxon>
        <taxon>Nematoda</taxon>
        <taxon>Chromadorea</taxon>
        <taxon>Rhabditida</taxon>
        <taxon>Spirurina</taxon>
        <taxon>Ascaridomorpha</taxon>
        <taxon>Ascaridoidea</taxon>
        <taxon>Toxocaridae</taxon>
        <taxon>Toxocara</taxon>
    </lineage>
</organism>
<feature type="compositionally biased region" description="Polar residues" evidence="1">
    <location>
        <begin position="1"/>
        <end position="14"/>
    </location>
</feature>
<gene>
    <name evidence="2" type="ORF">TCNE_LOCUS11854</name>
</gene>
<dbReference type="Proteomes" id="UP000050794">
    <property type="component" value="Unassembled WGS sequence"/>
</dbReference>
<proteinExistence type="predicted"/>
<sequence>MPTASVNAQRSPSESKVPKQKKFISSLKTSCVAGAQAVQHSRIPLKAAGEWGDLWCLKEAANVHRRARVVRVIS</sequence>
<keyword evidence="3" id="KW-1185">Reference proteome</keyword>
<accession>A0A183UTN4</accession>
<evidence type="ECO:0000313" key="4">
    <source>
        <dbReference type="WBParaSite" id="TCNE_0001185401-mRNA-1"/>
    </source>
</evidence>
<protein>
    <submittedName>
        <fullName evidence="2 4">Uncharacterized protein</fullName>
    </submittedName>
</protein>
<name>A0A183UTN4_TOXCA</name>
<evidence type="ECO:0000313" key="2">
    <source>
        <dbReference type="EMBL" id="VDM43175.1"/>
    </source>
</evidence>
<evidence type="ECO:0000256" key="1">
    <source>
        <dbReference type="SAM" id="MobiDB-lite"/>
    </source>
</evidence>
<dbReference type="WBParaSite" id="TCNE_0001185401-mRNA-1">
    <property type="protein sequence ID" value="TCNE_0001185401-mRNA-1"/>
    <property type="gene ID" value="TCNE_0001185401"/>
</dbReference>
<dbReference type="EMBL" id="UYWY01021016">
    <property type="protein sequence ID" value="VDM43175.1"/>
    <property type="molecule type" value="Genomic_DNA"/>
</dbReference>
<reference evidence="2 3" key="2">
    <citation type="submission" date="2018-11" db="EMBL/GenBank/DDBJ databases">
        <authorList>
            <consortium name="Pathogen Informatics"/>
        </authorList>
    </citation>
    <scope>NUCLEOTIDE SEQUENCE [LARGE SCALE GENOMIC DNA]</scope>
</reference>
<evidence type="ECO:0000313" key="3">
    <source>
        <dbReference type="Proteomes" id="UP000050794"/>
    </source>
</evidence>
<dbReference type="AlphaFoldDB" id="A0A183UTN4"/>
<feature type="region of interest" description="Disordered" evidence="1">
    <location>
        <begin position="1"/>
        <end position="20"/>
    </location>
</feature>
<reference evidence="4" key="1">
    <citation type="submission" date="2016-06" db="UniProtKB">
        <authorList>
            <consortium name="WormBaseParasite"/>
        </authorList>
    </citation>
    <scope>IDENTIFICATION</scope>
</reference>